<dbReference type="InterPro" id="IPR010148">
    <property type="entry name" value="CRISPR-assoc_prot_CT1975"/>
</dbReference>
<accession>A0AAW9HNR3</accession>
<protein>
    <submittedName>
        <fullName evidence="1">Type I-E CRISPR-associated protein Cas7/Cse4/CasC</fullName>
    </submittedName>
</protein>
<dbReference type="NCBIfam" id="TIGR01869">
    <property type="entry name" value="casC_Cse4"/>
    <property type="match status" value="1"/>
</dbReference>
<sequence length="375" mass="40918">MATFVDIHALHTVPPSNMNRDDTGAPKTAVFGGVVRHRVSSQAWKHAIRKHFKDHFDASECGVRSRRLPESIIKQVVEKGEGQWDKESAKTSVEKLFEAASVPVKPSKEKEGKEPISETRYLLFLSSRQIKNIVQWILDNPEGKPTKKLATELFNTAQSVDIAMFGRMLAGARDFNVDASVQVAHALGVGQAEQEFDYFTAVDDEVENAEETGAGMISTNAIMSSTLYRYATVDVDGLAKNLGDGLAADQATVQFVSSFIESMPTGKQNSYANRTLPEAIIVTIRTDRPVSYVGAFEDPVVDNGQGRRGEAAKKLAREIEAVESTYANSPLVTWVIALPKLADEFDTVGTISTLPDALEGLSSALAQLREKVATE</sequence>
<dbReference type="Proteomes" id="UP001281731">
    <property type="component" value="Unassembled WGS sequence"/>
</dbReference>
<name>A0AAW9HNR3_9ACTO</name>
<evidence type="ECO:0000313" key="1">
    <source>
        <dbReference type="EMBL" id="MDY5155555.1"/>
    </source>
</evidence>
<evidence type="ECO:0000313" key="2">
    <source>
        <dbReference type="Proteomes" id="UP001281731"/>
    </source>
</evidence>
<reference evidence="1" key="1">
    <citation type="submission" date="2023-10" db="EMBL/GenBank/DDBJ databases">
        <title>Whole Genome based description of the genera Actinobaculum and Actinotignum reveals a complex phylogenetic relationship within the species included in the genus Actinotignum.</title>
        <authorList>
            <person name="Jensen C.S."/>
            <person name="Dargis R."/>
            <person name="Kemp M."/>
            <person name="Christensen J.J."/>
        </authorList>
    </citation>
    <scope>NUCLEOTIDE SEQUENCE</scope>
    <source>
        <strain evidence="1">SLA_B511</strain>
    </source>
</reference>
<proteinExistence type="predicted"/>
<organism evidence="1 2">
    <name type="scientific">Actinotignum urinale</name>
    <dbReference type="NCBI Taxonomy" id="190146"/>
    <lineage>
        <taxon>Bacteria</taxon>
        <taxon>Bacillati</taxon>
        <taxon>Actinomycetota</taxon>
        <taxon>Actinomycetes</taxon>
        <taxon>Actinomycetales</taxon>
        <taxon>Actinomycetaceae</taxon>
        <taxon>Actinotignum</taxon>
    </lineage>
</organism>
<dbReference type="EMBL" id="JAWNGC010000011">
    <property type="protein sequence ID" value="MDY5155555.1"/>
    <property type="molecule type" value="Genomic_DNA"/>
</dbReference>
<dbReference type="AlphaFoldDB" id="A0AAW9HNR3"/>
<dbReference type="RefSeq" id="WP_308807033.1">
    <property type="nucleotide sequence ID" value="NZ_CAMYCL010000030.1"/>
</dbReference>
<dbReference type="Pfam" id="PF09344">
    <property type="entry name" value="Cas_CT1975"/>
    <property type="match status" value="1"/>
</dbReference>
<gene>
    <name evidence="1" type="primary">cas7e</name>
    <name evidence="1" type="ORF">R6G80_07470</name>
</gene>
<comment type="caution">
    <text evidence="1">The sequence shown here is derived from an EMBL/GenBank/DDBJ whole genome shotgun (WGS) entry which is preliminary data.</text>
</comment>